<proteinExistence type="predicted"/>
<name>A0A974P4F2_9CAUL</name>
<protein>
    <recommendedName>
        <fullName evidence="2">Phosphoglycolate phosphatase</fullName>
    </recommendedName>
</protein>
<reference evidence="1" key="1">
    <citation type="submission" date="2021-01" db="EMBL/GenBank/DDBJ databases">
        <title>Genome sequence of Phenylobacterium sp. 20VBR1 isolated from a valley glaceir, Ny-Alesund, Svalbard.</title>
        <authorList>
            <person name="Thomas F.A."/>
            <person name="Krishnan K.P."/>
            <person name="Sinha R.K."/>
        </authorList>
    </citation>
    <scope>NUCLEOTIDE SEQUENCE</scope>
    <source>
        <strain evidence="1">20VBR1</strain>
    </source>
</reference>
<dbReference type="SUPFAM" id="SSF56784">
    <property type="entry name" value="HAD-like"/>
    <property type="match status" value="1"/>
</dbReference>
<sequence>MVGDRSYDMIAARKNGLAALGALWGYGSEAELSEAGAHALCAAPSDLAASCRDLAASA</sequence>
<dbReference type="InterPro" id="IPR023214">
    <property type="entry name" value="HAD_sf"/>
</dbReference>
<gene>
    <name evidence="1" type="ORF">JKL49_07450</name>
</gene>
<organism evidence="1">
    <name type="scientific">Phenylobacterium glaciei</name>
    <dbReference type="NCBI Taxonomy" id="2803784"/>
    <lineage>
        <taxon>Bacteria</taxon>
        <taxon>Pseudomonadati</taxon>
        <taxon>Pseudomonadota</taxon>
        <taxon>Alphaproteobacteria</taxon>
        <taxon>Caulobacterales</taxon>
        <taxon>Caulobacteraceae</taxon>
        <taxon>Phenylobacterium</taxon>
    </lineage>
</organism>
<evidence type="ECO:0008006" key="2">
    <source>
        <dbReference type="Google" id="ProtNLM"/>
    </source>
</evidence>
<accession>A0A974P4F2</accession>
<dbReference type="EMBL" id="CP068570">
    <property type="protein sequence ID" value="QQZ51021.1"/>
    <property type="molecule type" value="Genomic_DNA"/>
</dbReference>
<dbReference type="AlphaFoldDB" id="A0A974P4F2"/>
<evidence type="ECO:0000313" key="1">
    <source>
        <dbReference type="EMBL" id="QQZ51021.1"/>
    </source>
</evidence>
<dbReference type="Gene3D" id="3.40.50.1000">
    <property type="entry name" value="HAD superfamily/HAD-like"/>
    <property type="match status" value="1"/>
</dbReference>
<dbReference type="InterPro" id="IPR036412">
    <property type="entry name" value="HAD-like_sf"/>
</dbReference>